<proteinExistence type="predicted"/>
<feature type="region of interest" description="Disordered" evidence="2">
    <location>
        <begin position="84"/>
        <end position="164"/>
    </location>
</feature>
<evidence type="ECO:0000313" key="6">
    <source>
        <dbReference type="Proteomes" id="UP001254608"/>
    </source>
</evidence>
<dbReference type="InterPro" id="IPR028974">
    <property type="entry name" value="TSP_type-3_rpt"/>
</dbReference>
<name>A0ABU2WIK2_9GAMM</name>
<feature type="compositionally biased region" description="Low complexity" evidence="2">
    <location>
        <begin position="116"/>
        <end position="132"/>
    </location>
</feature>
<dbReference type="Proteomes" id="UP001254608">
    <property type="component" value="Unassembled WGS sequence"/>
</dbReference>
<dbReference type="Gene3D" id="4.10.1080.10">
    <property type="entry name" value="TSP type-3 repeat"/>
    <property type="match status" value="1"/>
</dbReference>
<evidence type="ECO:0000256" key="2">
    <source>
        <dbReference type="SAM" id="MobiDB-lite"/>
    </source>
</evidence>
<dbReference type="SUPFAM" id="SSF103647">
    <property type="entry name" value="TSP type-3 repeat"/>
    <property type="match status" value="1"/>
</dbReference>
<dbReference type="EMBL" id="JAVRIC010000012">
    <property type="protein sequence ID" value="MDT0497708.1"/>
    <property type="molecule type" value="Genomic_DNA"/>
</dbReference>
<accession>A0ABU2WIK2</accession>
<feature type="signal peptide" evidence="3">
    <location>
        <begin position="1"/>
        <end position="20"/>
    </location>
</feature>
<dbReference type="Pfam" id="PF02412">
    <property type="entry name" value="TSP_3"/>
    <property type="match status" value="2"/>
</dbReference>
<reference evidence="5 6" key="1">
    <citation type="submission" date="2023-09" db="EMBL/GenBank/DDBJ databases">
        <authorList>
            <person name="Rey-Velasco X."/>
        </authorList>
    </citation>
    <scope>NUCLEOTIDE SEQUENCE [LARGE SCALE GENOMIC DNA]</scope>
    <source>
        <strain evidence="5 6">W345</strain>
    </source>
</reference>
<dbReference type="InterPro" id="IPR006665">
    <property type="entry name" value="OmpA-like"/>
</dbReference>
<keyword evidence="6" id="KW-1185">Reference proteome</keyword>
<dbReference type="SUPFAM" id="SSF103088">
    <property type="entry name" value="OmpA-like"/>
    <property type="match status" value="1"/>
</dbReference>
<organism evidence="5 6">
    <name type="scientific">Banduia mediterranea</name>
    <dbReference type="NCBI Taxonomy" id="3075609"/>
    <lineage>
        <taxon>Bacteria</taxon>
        <taxon>Pseudomonadati</taxon>
        <taxon>Pseudomonadota</taxon>
        <taxon>Gammaproteobacteria</taxon>
        <taxon>Nevskiales</taxon>
        <taxon>Algiphilaceae</taxon>
        <taxon>Banduia</taxon>
    </lineage>
</organism>
<gene>
    <name evidence="5" type="ORF">RM530_10075</name>
</gene>
<comment type="caution">
    <text evidence="5">The sequence shown here is derived from an EMBL/GenBank/DDBJ whole genome shotgun (WGS) entry which is preliminary data.</text>
</comment>
<evidence type="ECO:0000259" key="4">
    <source>
        <dbReference type="Pfam" id="PF00691"/>
    </source>
</evidence>
<evidence type="ECO:0000256" key="3">
    <source>
        <dbReference type="SAM" id="SignalP"/>
    </source>
</evidence>
<evidence type="ECO:0000256" key="1">
    <source>
        <dbReference type="ARBA" id="ARBA00022729"/>
    </source>
</evidence>
<evidence type="ECO:0000313" key="5">
    <source>
        <dbReference type="EMBL" id="MDT0497708.1"/>
    </source>
</evidence>
<dbReference type="RefSeq" id="WP_311365099.1">
    <property type="nucleotide sequence ID" value="NZ_JAVRIC010000012.1"/>
</dbReference>
<dbReference type="InterPro" id="IPR003367">
    <property type="entry name" value="Thrombospondin_3-like_rpt"/>
</dbReference>
<dbReference type="Pfam" id="PF00691">
    <property type="entry name" value="OmpA"/>
    <property type="match status" value="1"/>
</dbReference>
<sequence length="262" mass="26911">MRLCGPVLLLGLLFNGTVHAEVCVDGDVDGVCDDLDDCPYTELSAFVGANGCALDGDADGDGIADQSDRCPYSPQAAIVNAQGCAADSDRDGVPDGPDRCPATPSGMSVDEHGCQADRASSSSSARAAAASSPDNQAGEGPGGSVTDFDPTSDSPPPTVLPMKIDGYLRNSSNIPSEAMHRLADTADVVTRRLEREPELSITVTGYADARDEASLVHALSENRAALLRAALGAKGVPMSRIYAVSGGASTQGASALIEWTQR</sequence>
<feature type="chain" id="PRO_5046707446" evidence="3">
    <location>
        <begin position="21"/>
        <end position="262"/>
    </location>
</feature>
<feature type="compositionally biased region" description="Basic and acidic residues" evidence="2">
    <location>
        <begin position="87"/>
        <end position="98"/>
    </location>
</feature>
<feature type="domain" description="OmpA-like" evidence="4">
    <location>
        <begin position="169"/>
        <end position="250"/>
    </location>
</feature>
<keyword evidence="1 3" id="KW-0732">Signal</keyword>
<dbReference type="InterPro" id="IPR036737">
    <property type="entry name" value="OmpA-like_sf"/>
</dbReference>
<dbReference type="Gene3D" id="3.30.1330.60">
    <property type="entry name" value="OmpA-like domain"/>
    <property type="match status" value="1"/>
</dbReference>
<protein>
    <submittedName>
        <fullName evidence="5">Thrombospondin type 3 repeat-containing protein</fullName>
    </submittedName>
</protein>